<feature type="compositionally biased region" description="Low complexity" evidence="1">
    <location>
        <begin position="9"/>
        <end position="33"/>
    </location>
</feature>
<accession>A0A9P6TC49</accession>
<evidence type="ECO:0000256" key="1">
    <source>
        <dbReference type="SAM" id="MobiDB-lite"/>
    </source>
</evidence>
<keyword evidence="3" id="KW-1185">Reference proteome</keyword>
<dbReference type="EMBL" id="MU167254">
    <property type="protein sequence ID" value="KAG0146962.1"/>
    <property type="molecule type" value="Genomic_DNA"/>
</dbReference>
<dbReference type="OrthoDB" id="1734943at2759"/>
<dbReference type="GO" id="GO:0017119">
    <property type="term" value="C:Golgi transport complex"/>
    <property type="evidence" value="ECO:0007669"/>
    <property type="project" value="InterPro"/>
</dbReference>
<comment type="caution">
    <text evidence="2">The sequence shown here is derived from an EMBL/GenBank/DDBJ whole genome shotgun (WGS) entry which is preliminary data.</text>
</comment>
<feature type="compositionally biased region" description="Polar residues" evidence="1">
    <location>
        <begin position="169"/>
        <end position="180"/>
    </location>
</feature>
<dbReference type="Proteomes" id="UP000886653">
    <property type="component" value="Unassembled WGS sequence"/>
</dbReference>
<gene>
    <name evidence="2" type="ORF">CROQUDRAFT_670864</name>
</gene>
<dbReference type="InterPro" id="IPR019465">
    <property type="entry name" value="Cog5"/>
</dbReference>
<reference evidence="2" key="1">
    <citation type="submission" date="2013-11" db="EMBL/GenBank/DDBJ databases">
        <title>Genome sequence of the fusiform rust pathogen reveals effectors for host alternation and coevolution with pine.</title>
        <authorList>
            <consortium name="DOE Joint Genome Institute"/>
            <person name="Smith K."/>
            <person name="Pendleton A."/>
            <person name="Kubisiak T."/>
            <person name="Anderson C."/>
            <person name="Salamov A."/>
            <person name="Aerts A."/>
            <person name="Riley R."/>
            <person name="Clum A."/>
            <person name="Lindquist E."/>
            <person name="Ence D."/>
            <person name="Campbell M."/>
            <person name="Kronenberg Z."/>
            <person name="Feau N."/>
            <person name="Dhillon B."/>
            <person name="Hamelin R."/>
            <person name="Burleigh J."/>
            <person name="Smith J."/>
            <person name="Yandell M."/>
            <person name="Nelson C."/>
            <person name="Grigoriev I."/>
            <person name="Davis J."/>
        </authorList>
    </citation>
    <scope>NUCLEOTIDE SEQUENCE</scope>
    <source>
        <strain evidence="2">G11</strain>
    </source>
</reference>
<dbReference type="PANTHER" id="PTHR13228">
    <property type="entry name" value="CONSERVED OLIGOMERIC GOLGI COMPLEX COMPONENT 5"/>
    <property type="match status" value="1"/>
</dbReference>
<evidence type="ECO:0000313" key="3">
    <source>
        <dbReference type="Proteomes" id="UP000886653"/>
    </source>
</evidence>
<evidence type="ECO:0000313" key="2">
    <source>
        <dbReference type="EMBL" id="KAG0146962.1"/>
    </source>
</evidence>
<organism evidence="2 3">
    <name type="scientific">Cronartium quercuum f. sp. fusiforme G11</name>
    <dbReference type="NCBI Taxonomy" id="708437"/>
    <lineage>
        <taxon>Eukaryota</taxon>
        <taxon>Fungi</taxon>
        <taxon>Dikarya</taxon>
        <taxon>Basidiomycota</taxon>
        <taxon>Pucciniomycotina</taxon>
        <taxon>Pucciniomycetes</taxon>
        <taxon>Pucciniales</taxon>
        <taxon>Coleosporiaceae</taxon>
        <taxon>Cronartium</taxon>
    </lineage>
</organism>
<dbReference type="GO" id="GO:0006891">
    <property type="term" value="P:intra-Golgi vesicle-mediated transport"/>
    <property type="evidence" value="ECO:0007669"/>
    <property type="project" value="InterPro"/>
</dbReference>
<feature type="region of interest" description="Disordered" evidence="1">
    <location>
        <begin position="169"/>
        <end position="191"/>
    </location>
</feature>
<feature type="compositionally biased region" description="Low complexity" evidence="1">
    <location>
        <begin position="181"/>
        <end position="191"/>
    </location>
</feature>
<proteinExistence type="predicted"/>
<feature type="region of interest" description="Disordered" evidence="1">
    <location>
        <begin position="1"/>
        <end position="38"/>
    </location>
</feature>
<protein>
    <submittedName>
        <fullName evidence="2">Uncharacterized protein</fullName>
    </submittedName>
</protein>
<name>A0A9P6TC49_9BASI</name>
<sequence>MVAIKSFTQLSLSRPSSQNSTSRSMTPSPSSSSAHATVISRPKCNDDYYLSDEQLVIRRPNLRSRSAGSLARKADLSMSFTNPPNVTLAWEPRSSQEDLTGTTVPTVNVLSSPVKSSPLPTLTGRSRHTMVMAPTPTVACGHTIQPTPHTSGAHRPLLSTLLSVSTRASPNITRSNSPMETSNKLNSSTSTNPMVKNHLQLLEASYVSKVGTRLKDLVNKVFPSHIENGLIWKGRIAPRPNAAFELGEALKHELSVSSSDSYISRALLRTAVIPALTVYIGRLDPLLVSATTEPTALYLPKNVKEVDNSLPLVLRYNIEVIKSAWVIRNSLEEICDGKGWEGDGPVPKVLIEGLQPFEFKLDAIVQRFMGPYLIKIKEVVMDKILNFRNESISLHSHIRGLPLGLSKSTSGIGLNGNNSTSTNDNMNELSLMLEGIRKLLMIKLNCGNDSKTWIVSIGSQAVWKALLAFSSRPGLIIRNNLQTVPPIHHDNSIGISRSARHILRSATTRRSPSPTTSSEYLIYTELSNETKTFYNIIASFVKGIAGLGTSNRPNSPLSTNELDCIFCSHGFLVNENQDNDDDLVRDAMNEALEAFSSFRLILLSLLHPKKLIDCLESSSTTTTKGGSIICKTLNKALQEIPPLILLHLLISRIKDFKLPHQIWNISWNEYCQLLKGFGAAEVWCKEIGIEVLNEVKRLKFEKRQQSQDKKEEEEDGDMEKLIKLVCFYQLEIKD</sequence>
<dbReference type="PANTHER" id="PTHR13228:SF3">
    <property type="entry name" value="CONSERVED OLIGOMERIC GOLGI COMPLEX SUBUNIT 5"/>
    <property type="match status" value="1"/>
</dbReference>
<dbReference type="AlphaFoldDB" id="A0A9P6TC49"/>